<organism evidence="2 3">
    <name type="scientific">Agrocybe chaxingu</name>
    <dbReference type="NCBI Taxonomy" id="84603"/>
    <lineage>
        <taxon>Eukaryota</taxon>
        <taxon>Fungi</taxon>
        <taxon>Dikarya</taxon>
        <taxon>Basidiomycota</taxon>
        <taxon>Agaricomycotina</taxon>
        <taxon>Agaricomycetes</taxon>
        <taxon>Agaricomycetidae</taxon>
        <taxon>Agaricales</taxon>
        <taxon>Agaricineae</taxon>
        <taxon>Strophariaceae</taxon>
        <taxon>Agrocybe</taxon>
    </lineage>
</organism>
<proteinExistence type="predicted"/>
<sequence>MGRTKRSSAKKHGKRPRRKEYCHCNPWCQEKLTRRTIRRHWKGRSDFASHPAAQDFMDDDDDVDIGLCEDDNRYEQELSEEEYMLNEAEAEETNAYLFSDDKGQFGSNDEISAASGEDDSLSESRRSYQHEYTSTPPSSLAADDDLQIFKTIDNDFHGGSESSDNSDSIASSPSAGSEGSHNKEYNIWSTFNETEDEADLDVGLQMETIEDMLNDDEYKEDWENRLSELSEEDHDNIRAFKLLMVSKMPRIAFKQMRFAFQHKLDISSHYVILHRLAVLSRVVPIWQDCCVNSCMAYTKNASDDEFCSYCGEDRWNDVKKPRRMFCYIPMIPRLQRMFSDPETCDRLMYRHEYKISKDTISDVFDSRHYQNLCRSYVTVNGKQFSYKYFSDKHDLALSICFDSYLLYKRRRGGPSATPILIQIYNLPPEIRTHIARLICLGVIPGPHFPKDISSFLELLDDELEKLAIGVKTFDCVMALFFLLRAYVILKTGDMVAINHSQNIKGHNAIFPCRGCWIEAVNNPNSKNKTYYAPLTRPDGEQSVDPYNLPWRKHTDWASITARITRATTEKERKHIMMSTGIKGMPTLNRVGSIDFARAVPWDYMHLLLENVVKNLFYLWQGRFKGLDDGVEDYIIPEHIWEEIGQETEAAVAHIPADFVRLIPNVFTNASDMTAEGWSFWFMYMAPILLCGRFRREKYYQHMMDLVNIMKICMQFSITHDEIDDLEDRIVKWVEEYEKIYYQYDIDRLSTCTLTIHGLLHIPDNIRFCGPVWTAWTFFMERYCGYLQAGLQSKTHPWSNLNNRVLHKAYLEQIDIYYGLKNDLDLTSGELSQVETMFPECEYVSD</sequence>
<dbReference type="Proteomes" id="UP001148786">
    <property type="component" value="Unassembled WGS sequence"/>
</dbReference>
<evidence type="ECO:0008006" key="4">
    <source>
        <dbReference type="Google" id="ProtNLM"/>
    </source>
</evidence>
<dbReference type="PANTHER" id="PTHR46579:SF1">
    <property type="entry name" value="F5_8 TYPE C DOMAIN-CONTAINING PROTEIN"/>
    <property type="match status" value="1"/>
</dbReference>
<evidence type="ECO:0000313" key="2">
    <source>
        <dbReference type="EMBL" id="KAJ3506832.1"/>
    </source>
</evidence>
<dbReference type="InterPro" id="IPR004242">
    <property type="entry name" value="Transposase_21"/>
</dbReference>
<evidence type="ECO:0000313" key="3">
    <source>
        <dbReference type="Proteomes" id="UP001148786"/>
    </source>
</evidence>
<comment type="caution">
    <text evidence="2">The sequence shown here is derived from an EMBL/GenBank/DDBJ whole genome shotgun (WGS) entry which is preliminary data.</text>
</comment>
<reference evidence="2" key="1">
    <citation type="submission" date="2022-07" db="EMBL/GenBank/DDBJ databases">
        <title>Genome Sequence of Agrocybe chaxingu.</title>
        <authorList>
            <person name="Buettner E."/>
        </authorList>
    </citation>
    <scope>NUCLEOTIDE SEQUENCE</scope>
    <source>
        <strain evidence="2">MP-N11</strain>
    </source>
</reference>
<dbReference type="Pfam" id="PF02992">
    <property type="entry name" value="Transposase_21"/>
    <property type="match status" value="1"/>
</dbReference>
<gene>
    <name evidence="2" type="ORF">NLJ89_g6648</name>
</gene>
<dbReference type="PANTHER" id="PTHR46579">
    <property type="entry name" value="F5/8 TYPE C DOMAIN-CONTAINING PROTEIN-RELATED"/>
    <property type="match status" value="1"/>
</dbReference>
<feature type="region of interest" description="Disordered" evidence="1">
    <location>
        <begin position="99"/>
        <end position="182"/>
    </location>
</feature>
<accession>A0A9W8JW29</accession>
<dbReference type="AlphaFoldDB" id="A0A9W8JW29"/>
<dbReference type="OrthoDB" id="2404451at2759"/>
<evidence type="ECO:0000256" key="1">
    <source>
        <dbReference type="SAM" id="MobiDB-lite"/>
    </source>
</evidence>
<keyword evidence="3" id="KW-1185">Reference proteome</keyword>
<protein>
    <recommendedName>
        <fullName evidence="4">Transposase</fullName>
    </recommendedName>
</protein>
<name>A0A9W8JW29_9AGAR</name>
<feature type="compositionally biased region" description="Low complexity" evidence="1">
    <location>
        <begin position="159"/>
        <end position="179"/>
    </location>
</feature>
<dbReference type="EMBL" id="JANKHO010000721">
    <property type="protein sequence ID" value="KAJ3506832.1"/>
    <property type="molecule type" value="Genomic_DNA"/>
</dbReference>